<dbReference type="Proteomes" id="UP000290204">
    <property type="component" value="Unassembled WGS sequence"/>
</dbReference>
<evidence type="ECO:0000313" key="1">
    <source>
        <dbReference type="EMBL" id="RXK60794.1"/>
    </source>
</evidence>
<comment type="caution">
    <text evidence="1">The sequence shown here is derived from an EMBL/GenBank/DDBJ whole genome shotgun (WGS) entry which is preliminary data.</text>
</comment>
<organism evidence="1 2">
    <name type="scientific">Lacibacter luteus</name>
    <dbReference type="NCBI Taxonomy" id="2508719"/>
    <lineage>
        <taxon>Bacteria</taxon>
        <taxon>Pseudomonadati</taxon>
        <taxon>Bacteroidota</taxon>
        <taxon>Chitinophagia</taxon>
        <taxon>Chitinophagales</taxon>
        <taxon>Chitinophagaceae</taxon>
        <taxon>Lacibacter</taxon>
    </lineage>
</organism>
<gene>
    <name evidence="1" type="ORF">ESA94_10045</name>
</gene>
<dbReference type="EMBL" id="SDHW01000002">
    <property type="protein sequence ID" value="RXK60794.1"/>
    <property type="molecule type" value="Genomic_DNA"/>
</dbReference>
<dbReference type="OrthoDB" id="2989979at2"/>
<sequence length="216" mass="24871">MKTPTTEEIQCFKQLSKLKMTKPFIGIILLTVLFIRCDEKASNQNKIDKLQNIVIDKQKDWGGNFKLHIQNKSVNDSSYIYTVCSVEKGLPIGFELEIPVRINKFGDGVIFRSLGDTSDNFLKLLYSIYGLNLQPTLKFTKKTSCSYASLNDLGFKGDGQKRLETINYIKVFFEGDGENEYAELYLNIDEPNGMIEFEEKDFEYRPYIVFFLTADL</sequence>
<proteinExistence type="predicted"/>
<keyword evidence="2" id="KW-1185">Reference proteome</keyword>
<protein>
    <submittedName>
        <fullName evidence="1">Uncharacterized protein</fullName>
    </submittedName>
</protein>
<reference evidence="1 2" key="1">
    <citation type="submission" date="2019-01" db="EMBL/GenBank/DDBJ databases">
        <title>Lacibacter sp. strain TTM-7.</title>
        <authorList>
            <person name="Chen W.-M."/>
        </authorList>
    </citation>
    <scope>NUCLEOTIDE SEQUENCE [LARGE SCALE GENOMIC DNA]</scope>
    <source>
        <strain evidence="1 2">TTM-7</strain>
    </source>
</reference>
<name>A0A4Q1CK97_9BACT</name>
<dbReference type="RefSeq" id="WP_129130755.1">
    <property type="nucleotide sequence ID" value="NZ_SDHW01000002.1"/>
</dbReference>
<dbReference type="AlphaFoldDB" id="A0A4Q1CK97"/>
<accession>A0A4Q1CK97</accession>
<evidence type="ECO:0000313" key="2">
    <source>
        <dbReference type="Proteomes" id="UP000290204"/>
    </source>
</evidence>